<keyword evidence="2" id="KW-1185">Reference proteome</keyword>
<evidence type="ECO:0008006" key="3">
    <source>
        <dbReference type="Google" id="ProtNLM"/>
    </source>
</evidence>
<sequence length="144" mass="16793">MNSSYDNSLTKYADGMAISYKLISDLSYCTENINTHFPFVGGRINFSLLNDTKFVDSDHENISFDATNFIKSLLDNRRCRNDDVVIYMGDSLTNNCYEFCLNDLLKIIPFIVREIPQHHYVLFKDFKKIIYISFENEIKFGVIN</sequence>
<dbReference type="EMBL" id="JAUEII010000026">
    <property type="protein sequence ID" value="MDN0050078.1"/>
    <property type="molecule type" value="Genomic_DNA"/>
</dbReference>
<dbReference type="Proteomes" id="UP001167871">
    <property type="component" value="Unassembled WGS sequence"/>
</dbReference>
<accession>A0ABT7X7M3</accession>
<evidence type="ECO:0000313" key="2">
    <source>
        <dbReference type="Proteomes" id="UP001167871"/>
    </source>
</evidence>
<evidence type="ECO:0000313" key="1">
    <source>
        <dbReference type="EMBL" id="MDN0050078.1"/>
    </source>
</evidence>
<organism evidence="1 2">
    <name type="scientific">Bacteroides gallinaceum</name>
    <dbReference type="NCBI Taxonomy" id="1462571"/>
    <lineage>
        <taxon>Bacteria</taxon>
        <taxon>Pseudomonadati</taxon>
        <taxon>Bacteroidota</taxon>
        <taxon>Bacteroidia</taxon>
        <taxon>Bacteroidales</taxon>
        <taxon>Bacteroidaceae</taxon>
        <taxon>Bacteroides</taxon>
    </lineage>
</organism>
<reference evidence="1" key="2">
    <citation type="submission" date="2024-05" db="EMBL/GenBank/DDBJ databases">
        <title>Identification and characterization of horizontal gene transfer across gut microbiota members of farm animals based on homology search.</title>
        <authorList>
            <person name="Schwarzerova J."/>
            <person name="Nykrynova M."/>
            <person name="Jureckova K."/>
            <person name="Cejkova D."/>
            <person name="Rychlik I."/>
        </authorList>
    </citation>
    <scope>NUCLEOTIDE SEQUENCE</scope>
    <source>
        <strain evidence="1">84_SSukc20</strain>
    </source>
</reference>
<comment type="caution">
    <text evidence="1">The sequence shown here is derived from an EMBL/GenBank/DDBJ whole genome shotgun (WGS) entry which is preliminary data.</text>
</comment>
<reference evidence="1" key="1">
    <citation type="submission" date="2023-06" db="EMBL/GenBank/DDBJ databases">
        <authorList>
            <person name="Zeman M."/>
            <person name="Kubasova T."/>
            <person name="Jahodarova E."/>
            <person name="Nykrynova M."/>
            <person name="Rychlik I."/>
        </authorList>
    </citation>
    <scope>NUCLEOTIDE SEQUENCE</scope>
    <source>
        <strain evidence="1">84_SSukc20</strain>
    </source>
</reference>
<protein>
    <recommendedName>
        <fullName evidence="3">SGNH/GDSL hydrolase family protein</fullName>
    </recommendedName>
</protein>
<gene>
    <name evidence="1" type="ORF">QVO10_11885</name>
</gene>
<dbReference type="RefSeq" id="WP_204970498.1">
    <property type="nucleotide sequence ID" value="NZ_JAUEII010000026.1"/>
</dbReference>
<proteinExistence type="predicted"/>
<name>A0ABT7X7M3_9BACE</name>